<dbReference type="PANTHER" id="PTHR13390">
    <property type="entry name" value="LIPASE"/>
    <property type="match status" value="1"/>
</dbReference>
<evidence type="ECO:0000313" key="11">
    <source>
        <dbReference type="Proteomes" id="UP001431783"/>
    </source>
</evidence>
<dbReference type="PANTHER" id="PTHR13390:SF0">
    <property type="entry name" value="LIPID DROPLET-ASSOCIATED HYDROLASE"/>
    <property type="match status" value="1"/>
</dbReference>
<dbReference type="AlphaFoldDB" id="A0AAW1V2I2"/>
<dbReference type="GO" id="GO:0004771">
    <property type="term" value="F:sterol ester esterase activity"/>
    <property type="evidence" value="ECO:0007669"/>
    <property type="project" value="UniProtKB-EC"/>
</dbReference>
<dbReference type="Gene3D" id="3.40.50.1820">
    <property type="entry name" value="alpha/beta hydrolase"/>
    <property type="match status" value="1"/>
</dbReference>
<keyword evidence="5" id="KW-0378">Hydrolase</keyword>
<comment type="caution">
    <text evidence="10">The sequence shown here is derived from an EMBL/GenBank/DDBJ whole genome shotgun (WGS) entry which is preliminary data.</text>
</comment>
<keyword evidence="11" id="KW-1185">Reference proteome</keyword>
<dbReference type="Pfam" id="PF10230">
    <property type="entry name" value="LIDHydrolase"/>
    <property type="match status" value="1"/>
</dbReference>
<organism evidence="10 11">
    <name type="scientific">Henosepilachna vigintioctopunctata</name>
    <dbReference type="NCBI Taxonomy" id="420089"/>
    <lineage>
        <taxon>Eukaryota</taxon>
        <taxon>Metazoa</taxon>
        <taxon>Ecdysozoa</taxon>
        <taxon>Arthropoda</taxon>
        <taxon>Hexapoda</taxon>
        <taxon>Insecta</taxon>
        <taxon>Pterygota</taxon>
        <taxon>Neoptera</taxon>
        <taxon>Endopterygota</taxon>
        <taxon>Coleoptera</taxon>
        <taxon>Polyphaga</taxon>
        <taxon>Cucujiformia</taxon>
        <taxon>Coccinelloidea</taxon>
        <taxon>Coccinellidae</taxon>
        <taxon>Epilachninae</taxon>
        <taxon>Epilachnini</taxon>
        <taxon>Henosepilachna</taxon>
    </lineage>
</organism>
<evidence type="ECO:0000256" key="3">
    <source>
        <dbReference type="ARBA" id="ARBA00019242"/>
    </source>
</evidence>
<dbReference type="GO" id="GO:0019915">
    <property type="term" value="P:lipid storage"/>
    <property type="evidence" value="ECO:0007669"/>
    <property type="project" value="InterPro"/>
</dbReference>
<evidence type="ECO:0000256" key="7">
    <source>
        <dbReference type="ARBA" id="ARBA00039150"/>
    </source>
</evidence>
<keyword evidence="4" id="KW-0551">Lipid droplet</keyword>
<accession>A0AAW1V2I2</accession>
<comment type="subcellular location">
    <subcellularLocation>
        <location evidence="1">Lipid droplet</location>
    </subcellularLocation>
</comment>
<evidence type="ECO:0000256" key="6">
    <source>
        <dbReference type="ARBA" id="ARBA00031924"/>
    </source>
</evidence>
<comment type="catalytic activity">
    <reaction evidence="8">
        <text>a cholesterol ester + H2O = cholesterol + a fatty acid + H(+)</text>
        <dbReference type="Rhea" id="RHEA:36403"/>
        <dbReference type="ChEBI" id="CHEBI:15377"/>
        <dbReference type="ChEBI" id="CHEBI:15378"/>
        <dbReference type="ChEBI" id="CHEBI:16113"/>
        <dbReference type="ChEBI" id="CHEBI:17002"/>
        <dbReference type="ChEBI" id="CHEBI:28868"/>
        <dbReference type="EC" id="3.1.1.13"/>
    </reaction>
    <physiologicalReaction direction="left-to-right" evidence="8">
        <dbReference type="Rhea" id="RHEA:36404"/>
    </physiologicalReaction>
</comment>
<evidence type="ECO:0000256" key="2">
    <source>
        <dbReference type="ARBA" id="ARBA00008300"/>
    </source>
</evidence>
<keyword evidence="9" id="KW-1133">Transmembrane helix</keyword>
<dbReference type="Proteomes" id="UP001431783">
    <property type="component" value="Unassembled WGS sequence"/>
</dbReference>
<dbReference type="EMBL" id="JARQZJ010000121">
    <property type="protein sequence ID" value="KAK9887685.1"/>
    <property type="molecule type" value="Genomic_DNA"/>
</dbReference>
<dbReference type="GO" id="GO:0005811">
    <property type="term" value="C:lipid droplet"/>
    <property type="evidence" value="ECO:0007669"/>
    <property type="project" value="UniProtKB-SubCell"/>
</dbReference>
<name>A0AAW1V2I2_9CUCU</name>
<evidence type="ECO:0000256" key="5">
    <source>
        <dbReference type="ARBA" id="ARBA00022801"/>
    </source>
</evidence>
<dbReference type="EC" id="3.1.1.13" evidence="7"/>
<evidence type="ECO:0000256" key="8">
    <source>
        <dbReference type="ARBA" id="ARBA00049527"/>
    </source>
</evidence>
<dbReference type="InterPro" id="IPR019363">
    <property type="entry name" value="LDAH"/>
</dbReference>
<keyword evidence="9" id="KW-0472">Membrane</keyword>
<evidence type="ECO:0000313" key="10">
    <source>
        <dbReference type="EMBL" id="KAK9887685.1"/>
    </source>
</evidence>
<dbReference type="InterPro" id="IPR029058">
    <property type="entry name" value="AB_hydrolase_fold"/>
</dbReference>
<proteinExistence type="inferred from homology"/>
<evidence type="ECO:0000256" key="1">
    <source>
        <dbReference type="ARBA" id="ARBA00004502"/>
    </source>
</evidence>
<protein>
    <recommendedName>
        <fullName evidence="3">Lipid droplet-associated hydrolase</fullName>
        <ecNumber evidence="7">3.1.1.13</ecNumber>
    </recommendedName>
    <alternativeName>
        <fullName evidence="6">Lipid droplet-associated serine hydrolase</fullName>
    </alternativeName>
</protein>
<sequence>MQEAFININDIPTKVVTFGRWITEKPEKGEKVILIIPGNPGITGFYKEFMKYLYDKHKCPVWAISYAGHEQPTCASVEIPMYKEVGLQEQIQHKVSFIEKYIPENSNLHVIGHSIGSYITLQLLKRTSIEKRIIQAYLLFPTIEHMKKTPNGKFMYRYIRPIVSIVIFLAFIFTILPKVISLGLLKTYMKLTDTPSKDTDVIFSLIRPDILKQVFFLAFEELDQVCDRDDENIRKNLKRICILYGETDGWCNHEFYENIKQDHPDISVEMSNYQHAFIFKENEEVANHIGLWMK</sequence>
<dbReference type="SUPFAM" id="SSF53474">
    <property type="entry name" value="alpha/beta-Hydrolases"/>
    <property type="match status" value="1"/>
</dbReference>
<reference evidence="10 11" key="1">
    <citation type="submission" date="2023-03" db="EMBL/GenBank/DDBJ databases">
        <title>Genome insight into feeding habits of ladybird beetles.</title>
        <authorList>
            <person name="Li H.-S."/>
            <person name="Huang Y.-H."/>
            <person name="Pang H."/>
        </authorList>
    </citation>
    <scope>NUCLEOTIDE SEQUENCE [LARGE SCALE GENOMIC DNA]</scope>
    <source>
        <strain evidence="10">SYSU_2023b</strain>
        <tissue evidence="10">Whole body</tissue>
    </source>
</reference>
<gene>
    <name evidence="10" type="ORF">WA026_000007</name>
</gene>
<evidence type="ECO:0000256" key="9">
    <source>
        <dbReference type="SAM" id="Phobius"/>
    </source>
</evidence>
<feature type="transmembrane region" description="Helical" evidence="9">
    <location>
        <begin position="158"/>
        <end position="180"/>
    </location>
</feature>
<evidence type="ECO:0000256" key="4">
    <source>
        <dbReference type="ARBA" id="ARBA00022677"/>
    </source>
</evidence>
<comment type="similarity">
    <text evidence="2">Belongs to the AB hydrolase superfamily. LDAH family.</text>
</comment>
<keyword evidence="9" id="KW-0812">Transmembrane</keyword>